<evidence type="ECO:0000256" key="11">
    <source>
        <dbReference type="SAM" id="Phobius"/>
    </source>
</evidence>
<feature type="transmembrane region" description="Helical" evidence="11">
    <location>
        <begin position="287"/>
        <end position="305"/>
    </location>
</feature>
<feature type="transmembrane region" description="Helical" evidence="11">
    <location>
        <begin position="1108"/>
        <end position="1132"/>
    </location>
</feature>
<keyword evidence="5 11" id="KW-0812">Transmembrane</keyword>
<organism evidence="17 18">
    <name type="scientific">Drosophila albomicans</name>
    <name type="common">Fruit fly</name>
    <dbReference type="NCBI Taxonomy" id="7291"/>
    <lineage>
        <taxon>Eukaryota</taxon>
        <taxon>Metazoa</taxon>
        <taxon>Ecdysozoa</taxon>
        <taxon>Arthropoda</taxon>
        <taxon>Hexapoda</taxon>
        <taxon>Insecta</taxon>
        <taxon>Pterygota</taxon>
        <taxon>Neoptera</taxon>
        <taxon>Endopterygota</taxon>
        <taxon>Diptera</taxon>
        <taxon>Brachycera</taxon>
        <taxon>Muscomorpha</taxon>
        <taxon>Ephydroidea</taxon>
        <taxon>Drosophilidae</taxon>
        <taxon>Drosophila</taxon>
    </lineage>
</organism>
<feature type="transmembrane region" description="Helical" evidence="11">
    <location>
        <begin position="930"/>
        <end position="954"/>
    </location>
</feature>
<dbReference type="Pfam" id="PF24871">
    <property type="entry name" value="Piezo_TM1-24"/>
    <property type="match status" value="1"/>
</dbReference>
<dbReference type="InterPro" id="IPR027272">
    <property type="entry name" value="Piezo"/>
</dbReference>
<evidence type="ECO:0000259" key="12">
    <source>
        <dbReference type="Pfam" id="PF12166"/>
    </source>
</evidence>
<dbReference type="OrthoDB" id="303066at2759"/>
<keyword evidence="17" id="KW-1185">Reference proteome</keyword>
<evidence type="ECO:0000313" key="17">
    <source>
        <dbReference type="Proteomes" id="UP000515160"/>
    </source>
</evidence>
<evidence type="ECO:0000313" key="18">
    <source>
        <dbReference type="RefSeq" id="XP_034113348.1"/>
    </source>
</evidence>
<feature type="domain" description="Piezo THU9 and anchor" evidence="16">
    <location>
        <begin position="1709"/>
        <end position="1947"/>
    </location>
</feature>
<accession>A0A6P8XKH3</accession>
<dbReference type="Pfam" id="PF24874">
    <property type="entry name" value="Piezo_THU9_anchor"/>
    <property type="match status" value="1"/>
</dbReference>
<dbReference type="InterPro" id="IPR056769">
    <property type="entry name" value="Piezo_TM1-24"/>
</dbReference>
<feature type="transmembrane region" description="Helical" evidence="11">
    <location>
        <begin position="1852"/>
        <end position="1870"/>
    </location>
</feature>
<feature type="transmembrane region" description="Helical" evidence="11">
    <location>
        <begin position="1921"/>
        <end position="1950"/>
    </location>
</feature>
<dbReference type="GeneID" id="117573932"/>
<dbReference type="RefSeq" id="XP_034113348.1">
    <property type="nucleotide sequence ID" value="XM_034257457.2"/>
</dbReference>
<evidence type="ECO:0000256" key="7">
    <source>
        <dbReference type="ARBA" id="ARBA00023065"/>
    </source>
</evidence>
<evidence type="ECO:0000256" key="6">
    <source>
        <dbReference type="ARBA" id="ARBA00022989"/>
    </source>
</evidence>
<feature type="transmembrane region" description="Helical" evidence="11">
    <location>
        <begin position="820"/>
        <end position="840"/>
    </location>
</feature>
<feature type="transmembrane region" description="Helical" evidence="11">
    <location>
        <begin position="1750"/>
        <end position="1768"/>
    </location>
</feature>
<keyword evidence="7" id="KW-0406">Ion transport</keyword>
<evidence type="ECO:0000256" key="4">
    <source>
        <dbReference type="ARBA" id="ARBA00022475"/>
    </source>
</evidence>
<gene>
    <name evidence="18" type="primary">LOC117573932</name>
</gene>
<dbReference type="Pfam" id="PF15917">
    <property type="entry name" value="Piezo_TM25-28"/>
    <property type="match status" value="1"/>
</dbReference>
<reference evidence="18" key="1">
    <citation type="submission" date="2025-08" db="UniProtKB">
        <authorList>
            <consortium name="RefSeq"/>
        </authorList>
    </citation>
    <scope>IDENTIFICATION</scope>
    <source>
        <strain evidence="18">15112-1751.03</strain>
        <tissue evidence="18">Whole Adult</tissue>
    </source>
</reference>
<feature type="transmembrane region" description="Helical" evidence="11">
    <location>
        <begin position="112"/>
        <end position="133"/>
    </location>
</feature>
<feature type="transmembrane region" description="Helical" evidence="11">
    <location>
        <begin position="1506"/>
        <end position="1525"/>
    </location>
</feature>
<keyword evidence="6 11" id="KW-1133">Transmembrane helix</keyword>
<dbReference type="Pfam" id="PF12166">
    <property type="entry name" value="Piezo_cap"/>
    <property type="match status" value="1"/>
</dbReference>
<feature type="transmembrane region" description="Helical" evidence="11">
    <location>
        <begin position="1532"/>
        <end position="1552"/>
    </location>
</feature>
<name>A0A6P8XKH3_DROAB</name>
<feature type="transmembrane region" description="Helical" evidence="11">
    <location>
        <begin position="12"/>
        <end position="34"/>
    </location>
</feature>
<dbReference type="InterPro" id="IPR056770">
    <property type="entry name" value="Piezo_THU9_anchor"/>
</dbReference>
<feature type="transmembrane region" description="Helical" evidence="11">
    <location>
        <begin position="907"/>
        <end position="923"/>
    </location>
</feature>
<feature type="transmembrane region" description="Helical" evidence="11">
    <location>
        <begin position="1572"/>
        <end position="1590"/>
    </location>
</feature>
<sequence>MAELVLLTLVRLLLPFTLIFATLARPVGISLVYLSMFMVSPWLLQAKVKSHRALLNICLLISLILGGLFSVGHLALNFTNLIYDYLTMHAVVATTLRQIGFVRFTRLRAIAILHWILPDMMVAIVAVVVLIFMKISDKFKTSHTAKTRSTENLQHSEVNRLLIIEYIRSVLKTSPIFALVALFFAATIRPSLPGILYFMIFIVTGTYWALNRHYSGGLQFPLMIVGTVLSLHIICYCFYQLPIIHRFLDEESFWARAMAFEIPLKMYYRNKNGDILKFSDELKFDSYISPVAVMCAYFLVILKILQHRQYHTVFSQLKMKITHPSESTQNSENGRNEPSTLEQFFYMISDGTSFIYKNSYILLNVIMMIWSIIYHSWLTFVLLIWANVLWMIPNQRRSMMRSSFFVVLYADFLIIAQYIYGLNLNDSELPTKISGINLQQIGFSHPYNDGIQPCFPLFVKTSFLLIFWITSHQYFKEKADQKVHNDVLMQFFGVSFLRSDNTLFEKSRAHRAFIFIVESVSNLITRMWMWLLIFLIFLCAMIDKVMTGFRICYMSLFLLFLMAFQMSLHLWIKFLYGYWMFVIFYAMTILTIIYTYQFDYFDYYWENFLHVKTQLQSDIGLRRYRTKELFLHLLVPTLTVIFTVVQLHYFHHRFMASVRNPSGGRKQFSHFQFNPTIGSHLKSGQRKRTWIRILSIWGRKLRATYFRWFRPSKIFAWRFLEMHMIKAVTLAAFVCAIAEVCCFNLIFVILVLLSICWSPLMRRVIFRIITFWTSVLILMKMIYQIKYLDESHYEYNCNNVTVNFADWMGLRKTDQKWGSLLRYLAPYIVYLIVTTLHAVVKLRDHLIRLSLGEVRDPSILFPHTSRQDAERNFSGLLKYLLNYGYFKFGLEITFIALVSSIAHRRDVLAVTYVIWLIILLCLNRMQCARIWYIFQLYFVVSIFVQYLHLIHFPPNLCIAVDVQSINDTRPLEDIFNSVRSKLMLDFIVLMLISRQRRAFKAELHQMNNFVYPGGDNRNIVHNIAKLGHVYFKNPTHDFCSFVRNYSDVFKTVVFCSFLWITLAIVFMGGVCSMDMLSLGYLVFALVFLLQGSEVYLDNIHYIIWRWNLLIAFNVFNIALKVCIIVFGKMFAITHKQDYQSLFAVMEYDKTVPQPEVDKQQEENEGYYYGPNSLIFENMLVWHAIIFAFVIFQNRIFRSYYFCHIINDTQANTVLASRGAIIIENLHYKQIYDRREYEKKVLEKVKAKMEQIRANNVKNFIKIRARKAQSSATTQEEIEPKNEKTQTPGLLAQFRFSNIRTAAPKRRDLRLHPHAVRSGDYYMFDDQEDADEPIVNEEYDFLEKEEMHNRQMLAARKKNKGTDKASGYSSDSEIDFDTHPVVKLTNELVMLTTVRLNRLSRNYRFVHKVLSAEKKTLQDISTMNRLGLVNTAAMFSFLNQSLYEKQLDPINAPSGESTIKLMSKREDFTTLDHNQFVQLLISLYYAIIANTEVVSYLTVFVNQAANSSIISLPMAFLVLYWGALTLPRPTKTFWVTLITYTLAMILLKCILHQKIVLDYKLIKLAMTMDFELFIKHGKAVYDLLLLVVLFWHRYMLKKQGIWNIPTPDTDPLPRTTQDGKAFGKERPGEVMKRLREESGADPEDSANIDSKEFERDMDDLLRPGIDKYASANIESVYYRTTMRSLEHKGGLLSGIKKFFLALLHKARLSTDVYTLIFLCDFINFFVLLFGFPKFVYRRKYNTSVLETYIRGNKVPFCFLFMLVVQFATIVAERAIYLRKALVVKIVFHFFTVIGVHIWMFFLVPYVTAQSFGASAPVIFYLIKCLHMLLSAYQIRCGYPRRILGNVFTKSYSMVNYVAFKVYMEIPFLYILRTSLDWLCIDTTLTVMEWIKMEDIFQSVFIVRCYRQMDSDFPVMRGEPKAFYAKCLIGGTIILVLITFIWSPLFIFALVGTVGKANVPRRADISVTIGHYEPIYVSQSISGIHQFSNRDYNDLVKSFDRDIYATDHIMSYNAADITAVKFDANSVTLWNMSPPDKNRLLNDLKTGKKVDIRFRLSFNSGVTSDTIVHETTYTLTKDMETTREMLIKQLSEDNSNAKVIVPDILPKFITVEKKEVFVKFIKDYDGYHNRPIILQKKQAEGKMWWEARDYCDDKFYRNILSNLPLSNCDGGIVFYIFSDKSFPSTMSFVEKTGIIGLYTTCVYVVSRIIRSLIANNHRRIMFEDLPYVDRILKLCNDIYLVRETKEYRLEEDLYGKLLFLYRSPETLIKWTRFKDDLADSGSEAEHRGRDRFQGAPSEPSEDDEQRRQQRPNTPPPP</sequence>
<evidence type="ECO:0000259" key="14">
    <source>
        <dbReference type="Pfam" id="PF23188"/>
    </source>
</evidence>
<evidence type="ECO:0000259" key="15">
    <source>
        <dbReference type="Pfam" id="PF24871"/>
    </source>
</evidence>
<evidence type="ECO:0000256" key="9">
    <source>
        <dbReference type="ARBA" id="ARBA00023303"/>
    </source>
</evidence>
<feature type="transmembrane region" description="Helical" evidence="11">
    <location>
        <begin position="764"/>
        <end position="783"/>
    </location>
</feature>
<comment type="subcellular location">
    <subcellularLocation>
        <location evidence="1">Cell membrane</location>
        <topology evidence="1">Multi-pass membrane protein</topology>
    </subcellularLocation>
</comment>
<keyword evidence="9" id="KW-0407">Ion channel</keyword>
<dbReference type="GO" id="GO:0005886">
    <property type="term" value="C:plasma membrane"/>
    <property type="evidence" value="ECO:0007669"/>
    <property type="project" value="UniProtKB-SubCell"/>
</dbReference>
<feature type="transmembrane region" description="Helical" evidence="11">
    <location>
        <begin position="1780"/>
        <end position="1800"/>
    </location>
</feature>
<dbReference type="Proteomes" id="UP000515160">
    <property type="component" value="Chromosome 2R"/>
</dbReference>
<comment type="similarity">
    <text evidence="2">Belongs to the PIEZO (TC 1.A.75) family.</text>
</comment>
<evidence type="ECO:0000256" key="8">
    <source>
        <dbReference type="ARBA" id="ARBA00023136"/>
    </source>
</evidence>
<dbReference type="PANTHER" id="PTHR47049">
    <property type="entry name" value="PIEZO-TYPE MECHANOSENSITIVE ION CHANNEL HOMOLOG"/>
    <property type="match status" value="1"/>
</dbReference>
<evidence type="ECO:0000256" key="1">
    <source>
        <dbReference type="ARBA" id="ARBA00004651"/>
    </source>
</evidence>
<proteinExistence type="inferred from homology"/>
<feature type="transmembrane region" description="Helical" evidence="11">
    <location>
        <begin position="369"/>
        <end position="390"/>
    </location>
</feature>
<evidence type="ECO:0000256" key="2">
    <source>
        <dbReference type="ARBA" id="ARBA00007821"/>
    </source>
</evidence>
<dbReference type="PANTHER" id="PTHR47049:SF2">
    <property type="entry name" value="PIEZO-TYPE MECHANOSENSITIVE ION CHANNEL HOMOLOG"/>
    <property type="match status" value="1"/>
</dbReference>
<dbReference type="GO" id="GO:0008381">
    <property type="term" value="F:mechanosensitive monoatomic ion channel activity"/>
    <property type="evidence" value="ECO:0007669"/>
    <property type="project" value="InterPro"/>
</dbReference>
<evidence type="ECO:0000256" key="10">
    <source>
        <dbReference type="SAM" id="MobiDB-lite"/>
    </source>
</evidence>
<feature type="transmembrane region" description="Helical" evidence="11">
    <location>
        <begin position="222"/>
        <end position="241"/>
    </location>
</feature>
<feature type="region of interest" description="Disordered" evidence="10">
    <location>
        <begin position="2277"/>
        <end position="2315"/>
    </location>
</feature>
<feature type="transmembrane region" description="Helical" evidence="11">
    <location>
        <begin position="1173"/>
        <end position="1191"/>
    </location>
</feature>
<feature type="domain" description="Piezo TM25-28" evidence="13">
    <location>
        <begin position="1033"/>
        <end position="1337"/>
    </location>
</feature>
<feature type="transmembrane region" description="Helical" evidence="11">
    <location>
        <begin position="629"/>
        <end position="650"/>
    </location>
</feature>
<evidence type="ECO:0000256" key="5">
    <source>
        <dbReference type="ARBA" id="ARBA00022692"/>
    </source>
</evidence>
<feature type="transmembrane region" description="Helical" evidence="11">
    <location>
        <begin position="402"/>
        <end position="420"/>
    </location>
</feature>
<feature type="compositionally biased region" description="Basic and acidic residues" evidence="10">
    <location>
        <begin position="2277"/>
        <end position="2290"/>
    </location>
</feature>
<feature type="transmembrane region" description="Helical" evidence="11">
    <location>
        <begin position="527"/>
        <end position="546"/>
    </location>
</feature>
<evidence type="ECO:0000259" key="16">
    <source>
        <dbReference type="Pfam" id="PF24874"/>
    </source>
</evidence>
<dbReference type="Pfam" id="PF23188">
    <property type="entry name" value="THU_Piezo1"/>
    <property type="match status" value="1"/>
</dbReference>
<protein>
    <submittedName>
        <fullName evidence="18">Piezo-type mechanosensitive ion channel component</fullName>
    </submittedName>
</protein>
<evidence type="ECO:0000259" key="13">
    <source>
        <dbReference type="Pfam" id="PF15917"/>
    </source>
</evidence>
<feature type="domain" description="Piezo non-specific cation channel cap" evidence="12">
    <location>
        <begin position="1983"/>
        <end position="2270"/>
    </location>
</feature>
<feature type="transmembrane region" description="Helical" evidence="11">
    <location>
        <begin position="1051"/>
        <end position="1070"/>
    </location>
</feature>
<feature type="transmembrane region" description="Helical" evidence="11">
    <location>
        <begin position="727"/>
        <end position="752"/>
    </location>
</feature>
<keyword evidence="3" id="KW-0813">Transport</keyword>
<feature type="domain" description="Piezo transmembrane helical unit" evidence="14">
    <location>
        <begin position="1488"/>
        <end position="1602"/>
    </location>
</feature>
<dbReference type="InterPro" id="IPR031805">
    <property type="entry name" value="Piezo_TM25-28"/>
</dbReference>
<feature type="transmembrane region" description="Helical" evidence="11">
    <location>
        <begin position="553"/>
        <end position="572"/>
    </location>
</feature>
<dbReference type="InterPro" id="IPR031334">
    <property type="entry name" value="Piezo_cap_dom"/>
</dbReference>
<dbReference type="InterPro" id="IPR056768">
    <property type="entry name" value="THU_Piezo"/>
</dbReference>
<feature type="transmembrane region" description="Helical" evidence="11">
    <location>
        <begin position="54"/>
        <end position="76"/>
    </location>
</feature>
<evidence type="ECO:0000256" key="3">
    <source>
        <dbReference type="ARBA" id="ARBA00022448"/>
    </source>
</evidence>
<feature type="transmembrane region" description="Helical" evidence="11">
    <location>
        <begin position="578"/>
        <end position="596"/>
    </location>
</feature>
<feature type="transmembrane region" description="Helical" evidence="11">
    <location>
        <begin position="1812"/>
        <end position="1831"/>
    </location>
</feature>
<keyword evidence="4" id="KW-1003">Cell membrane</keyword>
<feature type="transmembrane region" description="Helical" evidence="11">
    <location>
        <begin position="1711"/>
        <end position="1730"/>
    </location>
</feature>
<feature type="transmembrane region" description="Helical" evidence="11">
    <location>
        <begin position="880"/>
        <end position="901"/>
    </location>
</feature>
<keyword evidence="8 11" id="KW-0472">Membrane</keyword>
<feature type="domain" description="Piezo TM1-24" evidence="15">
    <location>
        <begin position="319"/>
        <end position="655"/>
    </location>
</feature>
<feature type="transmembrane region" description="Helical" evidence="11">
    <location>
        <begin position="1482"/>
        <end position="1500"/>
    </location>
</feature>